<evidence type="ECO:0000313" key="1">
    <source>
        <dbReference type="EMBL" id="MCY6957870.1"/>
    </source>
</evidence>
<reference evidence="1" key="1">
    <citation type="submission" date="2022-12" db="EMBL/GenBank/DDBJ databases">
        <title>Clostridium sp. nov., isolated from industrial wastewater.</title>
        <authorList>
            <person name="Jiayan W."/>
        </authorList>
    </citation>
    <scope>NUCLEOTIDE SEQUENCE</scope>
    <source>
        <strain evidence="1">ZC22-4</strain>
    </source>
</reference>
<keyword evidence="2" id="KW-1185">Reference proteome</keyword>
<accession>A0ABT4D6E4</accession>
<gene>
    <name evidence="1" type="ORF">OW729_04540</name>
</gene>
<protein>
    <recommendedName>
        <fullName evidence="3">Phage protein</fullName>
    </recommendedName>
</protein>
<evidence type="ECO:0008006" key="3">
    <source>
        <dbReference type="Google" id="ProtNLM"/>
    </source>
</evidence>
<dbReference type="EMBL" id="JAPQFJ010000003">
    <property type="protein sequence ID" value="MCY6957870.1"/>
    <property type="molecule type" value="Genomic_DNA"/>
</dbReference>
<name>A0ABT4D6E4_9CLOT</name>
<proteinExistence type="predicted"/>
<comment type="caution">
    <text evidence="1">The sequence shown here is derived from an EMBL/GenBank/DDBJ whole genome shotgun (WGS) entry which is preliminary data.</text>
</comment>
<organism evidence="1 2">
    <name type="scientific">Clostridium brassicae</name>
    <dbReference type="NCBI Taxonomy" id="2999072"/>
    <lineage>
        <taxon>Bacteria</taxon>
        <taxon>Bacillati</taxon>
        <taxon>Bacillota</taxon>
        <taxon>Clostridia</taxon>
        <taxon>Eubacteriales</taxon>
        <taxon>Clostridiaceae</taxon>
        <taxon>Clostridium</taxon>
    </lineage>
</organism>
<evidence type="ECO:0000313" key="2">
    <source>
        <dbReference type="Proteomes" id="UP001144612"/>
    </source>
</evidence>
<dbReference type="RefSeq" id="WP_268060272.1">
    <property type="nucleotide sequence ID" value="NZ_JAPQFJ010000003.1"/>
</dbReference>
<dbReference type="Proteomes" id="UP001144612">
    <property type="component" value="Unassembled WGS sequence"/>
</dbReference>
<sequence length="78" mass="9052">MNEFEKHLQNFELKEAIQNIKENLDLYPEYAATMASILKMYFDSLIKAGFTEEQAFTLVIEHGVDYGAISRMQSNKED</sequence>